<feature type="domain" description="HTH lysR-type" evidence="5">
    <location>
        <begin position="16"/>
        <end position="73"/>
    </location>
</feature>
<dbReference type="SUPFAM" id="SSF46785">
    <property type="entry name" value="Winged helix' DNA-binding domain"/>
    <property type="match status" value="1"/>
</dbReference>
<keyword evidence="4" id="KW-0804">Transcription</keyword>
<evidence type="ECO:0000256" key="3">
    <source>
        <dbReference type="ARBA" id="ARBA00023125"/>
    </source>
</evidence>
<dbReference type="Pfam" id="PF00126">
    <property type="entry name" value="HTH_1"/>
    <property type="match status" value="1"/>
</dbReference>
<keyword evidence="2" id="KW-0805">Transcription regulation</keyword>
<dbReference type="PROSITE" id="PS50931">
    <property type="entry name" value="HTH_LYSR"/>
    <property type="match status" value="1"/>
</dbReference>
<dbReference type="InterPro" id="IPR036390">
    <property type="entry name" value="WH_DNA-bd_sf"/>
</dbReference>
<accession>A0A3R7HX95</accession>
<evidence type="ECO:0000313" key="7">
    <source>
        <dbReference type="Proteomes" id="UP000216225"/>
    </source>
</evidence>
<dbReference type="GO" id="GO:0003677">
    <property type="term" value="F:DNA binding"/>
    <property type="evidence" value="ECO:0007669"/>
    <property type="project" value="UniProtKB-KW"/>
</dbReference>
<dbReference type="SUPFAM" id="SSF53850">
    <property type="entry name" value="Periplasmic binding protein-like II"/>
    <property type="match status" value="1"/>
</dbReference>
<sequence>MDIPSSSLKKALEARIKLRHYRLLVALSHHRSVTQVAEVLGVSQPSVTRALADIEEVFGMPLFSRTGRGLEPTVAGEVVIARARYAISEGQALIEELESVRAGRQGRLRVGVIPYTSTRVLDAAWSYLFSLRPRIAMTAREDVTGNLLAALHDRALDCAICRFSPDSAGTDDLEQALLYQQQPRLVVAKPSAALLARYPEIEIAALSEMDWIFPPAGTPLGGMIEAIFSAAGRKLPTPALEAYAVRTIAAALSALPRGITILPDDIAQAVCVGGGAEVLPNTLPWSLPPVGLAWLRGSPKTALLAGLREAIVSPGRKSEM</sequence>
<evidence type="ECO:0000256" key="2">
    <source>
        <dbReference type="ARBA" id="ARBA00023015"/>
    </source>
</evidence>
<dbReference type="InterPro" id="IPR000847">
    <property type="entry name" value="LysR_HTH_N"/>
</dbReference>
<proteinExistence type="inferred from homology"/>
<dbReference type="PANTHER" id="PTHR30419">
    <property type="entry name" value="HTH-TYPE TRANSCRIPTIONAL REGULATOR YBHD"/>
    <property type="match status" value="1"/>
</dbReference>
<protein>
    <submittedName>
        <fullName evidence="6">LysR family transcriptional regulator</fullName>
    </submittedName>
</protein>
<dbReference type="AlphaFoldDB" id="A0A3R7HX95"/>
<comment type="similarity">
    <text evidence="1">Belongs to the LysR transcriptional regulatory family.</text>
</comment>
<dbReference type="InterPro" id="IPR005119">
    <property type="entry name" value="LysR_subst-bd"/>
</dbReference>
<evidence type="ECO:0000256" key="1">
    <source>
        <dbReference type="ARBA" id="ARBA00009437"/>
    </source>
</evidence>
<dbReference type="PRINTS" id="PR00039">
    <property type="entry name" value="HTHLYSR"/>
</dbReference>
<gene>
    <name evidence="6" type="ORF">CE154_003610</name>
</gene>
<dbReference type="EMBL" id="NKDB02000001">
    <property type="protein sequence ID" value="RKJ98848.1"/>
    <property type="molecule type" value="Genomic_DNA"/>
</dbReference>
<dbReference type="Pfam" id="PF03466">
    <property type="entry name" value="LysR_substrate"/>
    <property type="match status" value="1"/>
</dbReference>
<dbReference type="InterPro" id="IPR036388">
    <property type="entry name" value="WH-like_DNA-bd_sf"/>
</dbReference>
<organism evidence="6 7">
    <name type="scientific">Alicycliphilus denitrificans</name>
    <dbReference type="NCBI Taxonomy" id="179636"/>
    <lineage>
        <taxon>Bacteria</taxon>
        <taxon>Pseudomonadati</taxon>
        <taxon>Pseudomonadota</taxon>
        <taxon>Betaproteobacteria</taxon>
        <taxon>Burkholderiales</taxon>
        <taxon>Comamonadaceae</taxon>
        <taxon>Alicycliphilus</taxon>
    </lineage>
</organism>
<dbReference type="InterPro" id="IPR050950">
    <property type="entry name" value="HTH-type_LysR_regulators"/>
</dbReference>
<evidence type="ECO:0000259" key="5">
    <source>
        <dbReference type="PROSITE" id="PS50931"/>
    </source>
</evidence>
<dbReference type="PANTHER" id="PTHR30419:SF8">
    <property type="entry name" value="NITROGEN ASSIMILATION TRANSCRIPTIONAL ACTIVATOR-RELATED"/>
    <property type="match status" value="1"/>
</dbReference>
<reference evidence="6 7" key="1">
    <citation type="submission" date="2018-09" db="EMBL/GenBank/DDBJ databases">
        <title>Genome comparison of Alicycliphilus sp. BQ1, a polyurethanolytic bacterium, with its closest phylogenetic relatives Alicycliphilus denitrificans BC and K601, unable to attack polyurethane.</title>
        <authorList>
            <person name="Loza-Tavera H."/>
            <person name="Lozano L."/>
            <person name="Cevallos M."/>
            <person name="Maya-Lucas O."/>
            <person name="Garcia-Mena J."/>
            <person name="Hernandez J."/>
        </authorList>
    </citation>
    <scope>NUCLEOTIDE SEQUENCE [LARGE SCALE GENOMIC DNA]</scope>
    <source>
        <strain evidence="6 7">BQ1</strain>
    </source>
</reference>
<comment type="caution">
    <text evidence="6">The sequence shown here is derived from an EMBL/GenBank/DDBJ whole genome shotgun (WGS) entry which is preliminary data.</text>
</comment>
<dbReference type="GO" id="GO:0005829">
    <property type="term" value="C:cytosol"/>
    <property type="evidence" value="ECO:0007669"/>
    <property type="project" value="TreeGrafter"/>
</dbReference>
<evidence type="ECO:0000313" key="6">
    <source>
        <dbReference type="EMBL" id="RKJ98848.1"/>
    </source>
</evidence>
<dbReference type="Gene3D" id="3.40.190.10">
    <property type="entry name" value="Periplasmic binding protein-like II"/>
    <property type="match status" value="2"/>
</dbReference>
<name>A0A3R7HX95_9BURK</name>
<dbReference type="Proteomes" id="UP000216225">
    <property type="component" value="Unassembled WGS sequence"/>
</dbReference>
<dbReference type="GO" id="GO:0003700">
    <property type="term" value="F:DNA-binding transcription factor activity"/>
    <property type="evidence" value="ECO:0007669"/>
    <property type="project" value="InterPro"/>
</dbReference>
<dbReference type="RefSeq" id="WP_094435226.1">
    <property type="nucleotide sequence ID" value="NZ_NKDB02000001.1"/>
</dbReference>
<keyword evidence="3" id="KW-0238">DNA-binding</keyword>
<evidence type="ECO:0000256" key="4">
    <source>
        <dbReference type="ARBA" id="ARBA00023163"/>
    </source>
</evidence>
<dbReference type="Gene3D" id="1.10.10.10">
    <property type="entry name" value="Winged helix-like DNA-binding domain superfamily/Winged helix DNA-binding domain"/>
    <property type="match status" value="1"/>
</dbReference>